<proteinExistence type="predicted"/>
<protein>
    <submittedName>
        <fullName evidence="2">YopX protein</fullName>
    </submittedName>
</protein>
<reference evidence="2" key="1">
    <citation type="journal article" date="2021" name="Proc. Natl. Acad. Sci. U.S.A.">
        <title>A Catalog of Tens of Thousands of Viruses from Human Metagenomes Reveals Hidden Associations with Chronic Diseases.</title>
        <authorList>
            <person name="Tisza M.J."/>
            <person name="Buck C.B."/>
        </authorList>
    </citation>
    <scope>NUCLEOTIDE SEQUENCE</scope>
    <source>
        <strain evidence="2">Ct6GI21</strain>
    </source>
</reference>
<dbReference type="InterPro" id="IPR019096">
    <property type="entry name" value="YopX_protein"/>
</dbReference>
<dbReference type="InterPro" id="IPR010024">
    <property type="entry name" value="CHP16711"/>
</dbReference>
<dbReference type="Gene3D" id="2.30.30.290">
    <property type="entry name" value="YopX-like domains"/>
    <property type="match status" value="1"/>
</dbReference>
<dbReference type="Pfam" id="PF09643">
    <property type="entry name" value="YopX"/>
    <property type="match status" value="1"/>
</dbReference>
<evidence type="ECO:0000259" key="1">
    <source>
        <dbReference type="Pfam" id="PF09643"/>
    </source>
</evidence>
<dbReference type="NCBIfam" id="TIGR01671">
    <property type="entry name" value="phage_TIGR01671"/>
    <property type="match status" value="1"/>
</dbReference>
<dbReference type="InterPro" id="IPR023385">
    <property type="entry name" value="YopX-like_C"/>
</dbReference>
<sequence>MNDRYLFKAKRVDNGEWVQGVPFEIEGKTVILISDNENILRVHYLEENMWEADIYAIEVDPSTICYSTGLRDKNCKLIWENDIVKGKYYDNGKSHRHIGQVKYTCEAYKVVGVKQYTGYHACLDGSYEVIGNIFDNPELSESEENMEKCYCKTTDYLTIRREVIGYGRSLVVGIDFKKKAITTYYAYACDSGTSKNLNIEYCPLCGEKL</sequence>
<feature type="domain" description="YopX protein" evidence="1">
    <location>
        <begin position="7"/>
        <end position="139"/>
    </location>
</feature>
<name>A0A8S5U489_9CAUD</name>
<organism evidence="2">
    <name type="scientific">Siphoviridae sp. ct6GI21</name>
    <dbReference type="NCBI Taxonomy" id="2825340"/>
    <lineage>
        <taxon>Viruses</taxon>
        <taxon>Duplodnaviria</taxon>
        <taxon>Heunggongvirae</taxon>
        <taxon>Uroviricota</taxon>
        <taxon>Caudoviricetes</taxon>
    </lineage>
</organism>
<accession>A0A8S5U489</accession>
<dbReference type="EMBL" id="BK016005">
    <property type="protein sequence ID" value="DAF89276.1"/>
    <property type="molecule type" value="Genomic_DNA"/>
</dbReference>
<evidence type="ECO:0000313" key="2">
    <source>
        <dbReference type="EMBL" id="DAF89276.1"/>
    </source>
</evidence>
<dbReference type="SUPFAM" id="SSF159006">
    <property type="entry name" value="YopX-like"/>
    <property type="match status" value="1"/>
</dbReference>